<dbReference type="InterPro" id="IPR053354">
    <property type="entry name" value="MGDG_epimerase"/>
</dbReference>
<reference evidence="1 2" key="1">
    <citation type="submission" date="2024-02" db="EMBL/GenBank/DDBJ databases">
        <title>A draft genome for the cacao thread blight pathogen Marasmius crinis-equi.</title>
        <authorList>
            <person name="Cohen S.P."/>
            <person name="Baruah I.K."/>
            <person name="Amoako-Attah I."/>
            <person name="Bukari Y."/>
            <person name="Meinhardt L.W."/>
            <person name="Bailey B.A."/>
        </authorList>
    </citation>
    <scope>NUCLEOTIDE SEQUENCE [LARGE SCALE GENOMIC DNA]</scope>
    <source>
        <strain evidence="1 2">GH-76</strain>
    </source>
</reference>
<name>A0ABR3FL70_9AGAR</name>
<accession>A0ABR3FL70</accession>
<dbReference type="PANTHER" id="PTHR43558:SF6">
    <property type="entry name" value="REDUCTASE, PUTATIVE (AFU_ORTHOLOGUE AFUA_3G10540)-RELATED"/>
    <property type="match status" value="1"/>
</dbReference>
<proteinExistence type="predicted"/>
<evidence type="ECO:0000313" key="2">
    <source>
        <dbReference type="Proteomes" id="UP001465976"/>
    </source>
</evidence>
<evidence type="ECO:0000313" key="1">
    <source>
        <dbReference type="EMBL" id="KAL0576150.1"/>
    </source>
</evidence>
<dbReference type="EMBL" id="JBAHYK010000243">
    <property type="protein sequence ID" value="KAL0576150.1"/>
    <property type="molecule type" value="Genomic_DNA"/>
</dbReference>
<organism evidence="1 2">
    <name type="scientific">Marasmius crinis-equi</name>
    <dbReference type="NCBI Taxonomy" id="585013"/>
    <lineage>
        <taxon>Eukaryota</taxon>
        <taxon>Fungi</taxon>
        <taxon>Dikarya</taxon>
        <taxon>Basidiomycota</taxon>
        <taxon>Agaricomycotina</taxon>
        <taxon>Agaricomycetes</taxon>
        <taxon>Agaricomycetidae</taxon>
        <taxon>Agaricales</taxon>
        <taxon>Marasmiineae</taxon>
        <taxon>Marasmiaceae</taxon>
        <taxon>Marasmius</taxon>
    </lineage>
</organism>
<dbReference type="Proteomes" id="UP001465976">
    <property type="component" value="Unassembled WGS sequence"/>
</dbReference>
<sequence>MSREDIVLANISDWYKLNADIRAMPVSIDVFGTDWLRTLPAHPETDPMVNVQAIIRLAVSQGLSPAVLEAIWFWKRLPFIVRQAGLGSIQPMMEHEMNESQLTSCAEDYQSELVHSLDEWIPRNETYLRFLSQKRHLHYRLRNITWSYGLVKLEHLPYVLTESFDSSPTHIKISRPTSLPGFSVLGEKRRKELFVQSSQTTFDDCWIAMTGGVLRGLDWSNIFVAGGSVLGTFLCPPVTEQGVHTLEDWTSSDVDIFLWGVSSDEAVEKIKHVAQVYRANLPSGRPFLVVRNSQTITFHSSWPIKRIQIVLKLLQSPSDVLLNCDLDQCAIGYDGTNVWMLPRCVRAIETGYTRFTMDLINGHSLGNRKATGRDRVFKYADKGFGIRFPQPDSDESPSLDEIAATSRQYTSRCIEHYRSLEYLKKAERCSDDAELNALIPTISYAHLCGLAVAKRPETGCLSCFALFMRHVSLWEEQMKGSVRISDSVDVQLELTEDEASFYQDTAQYVSSNEFSVTKLVELIDRCNHKAIASVKESMDHIFRYPTISRREVEAVRIIYGSEIDEVLSQNLYIPFVASRTFVNLANHLILETLQDRGIWYKCGLPVDIIHEGDGFTSPDLCVAIWKLDITLNCEMVDRRIDEVRDALWDASIDLYRGVYSGRNSGARRHFMYTQTFSDWVSKSPSQL</sequence>
<gene>
    <name evidence="1" type="ORF">V5O48_005818</name>
</gene>
<protein>
    <submittedName>
        <fullName evidence="1">Uncharacterized protein</fullName>
    </submittedName>
</protein>
<keyword evidence="2" id="KW-1185">Reference proteome</keyword>
<dbReference type="PANTHER" id="PTHR43558">
    <property type="entry name" value="REDUCTASE, PUTATIVE (AFU_ORTHOLOGUE AFUA_3G10540)-RELATED"/>
    <property type="match status" value="1"/>
</dbReference>
<comment type="caution">
    <text evidence="1">The sequence shown here is derived from an EMBL/GenBank/DDBJ whole genome shotgun (WGS) entry which is preliminary data.</text>
</comment>